<comment type="caution">
    <text evidence="4">The sequence shown here is derived from an EMBL/GenBank/DDBJ whole genome shotgun (WGS) entry which is preliminary data.</text>
</comment>
<dbReference type="Proteomes" id="UP000823858">
    <property type="component" value="Unassembled WGS sequence"/>
</dbReference>
<dbReference type="SUPFAM" id="SSF90002">
    <property type="entry name" value="Hypothetical protein YjiA, C-terminal domain"/>
    <property type="match status" value="1"/>
</dbReference>
<dbReference type="SMART" id="SM00833">
    <property type="entry name" value="CobW_C"/>
    <property type="match status" value="1"/>
</dbReference>
<dbReference type="Gene3D" id="3.40.50.300">
    <property type="entry name" value="P-loop containing nucleotide triphosphate hydrolases"/>
    <property type="match status" value="1"/>
</dbReference>
<reference evidence="4" key="2">
    <citation type="submission" date="2021-04" db="EMBL/GenBank/DDBJ databases">
        <authorList>
            <person name="Gilroy R."/>
        </authorList>
    </citation>
    <scope>NUCLEOTIDE SEQUENCE</scope>
    <source>
        <strain evidence="4">ChiHjej13B12-4958</strain>
    </source>
</reference>
<evidence type="ECO:0000313" key="5">
    <source>
        <dbReference type="Proteomes" id="UP000823858"/>
    </source>
</evidence>
<accession>A0A9D2TPE3</accession>
<dbReference type="InterPro" id="IPR027417">
    <property type="entry name" value="P-loop_NTPase"/>
</dbReference>
<organism evidence="4 5">
    <name type="scientific">Candidatus Corynebacterium faecigallinarum</name>
    <dbReference type="NCBI Taxonomy" id="2838528"/>
    <lineage>
        <taxon>Bacteria</taxon>
        <taxon>Bacillati</taxon>
        <taxon>Actinomycetota</taxon>
        <taxon>Actinomycetes</taxon>
        <taxon>Mycobacteriales</taxon>
        <taxon>Corynebacteriaceae</taxon>
        <taxon>Corynebacterium</taxon>
    </lineage>
</organism>
<proteinExistence type="predicted"/>
<keyword evidence="1" id="KW-0547">Nucleotide-binding</keyword>
<keyword evidence="2" id="KW-0143">Chaperone</keyword>
<dbReference type="EMBL" id="DWVP01000001">
    <property type="protein sequence ID" value="HJC83969.1"/>
    <property type="molecule type" value="Genomic_DNA"/>
</dbReference>
<dbReference type="Gene3D" id="3.30.1220.10">
    <property type="entry name" value="CobW-like, C-terminal domain"/>
    <property type="match status" value="1"/>
</dbReference>
<evidence type="ECO:0000259" key="3">
    <source>
        <dbReference type="SMART" id="SM00833"/>
    </source>
</evidence>
<dbReference type="InterPro" id="IPR011629">
    <property type="entry name" value="CobW-like_C"/>
</dbReference>
<evidence type="ECO:0000313" key="4">
    <source>
        <dbReference type="EMBL" id="HJC83969.1"/>
    </source>
</evidence>
<dbReference type="Pfam" id="PF07683">
    <property type="entry name" value="CobW_C"/>
    <property type="match status" value="1"/>
</dbReference>
<sequence>MDDERTVADLLVDQVEFADRIYVTKTDLVTADRLATTISLVKRLNPRASVDIMVNGRAHGRSVIEDILGARLFSKATARSSEGYGISSVLFRGARPLHRGRLLETLRSTRGLVRSKGYCWIADRLEYAQVWHPAGPDLSIRPASTWQATGLEPGNEIVLIGVKMDGPTLLAKLDDAMITDAEAYRLVQ</sequence>
<dbReference type="PANTHER" id="PTHR43603">
    <property type="entry name" value="COBW DOMAIN-CONTAINING PROTEIN DDB_G0274527"/>
    <property type="match status" value="1"/>
</dbReference>
<dbReference type="AlphaFoldDB" id="A0A9D2TPE3"/>
<name>A0A9D2TPE3_9CORY</name>
<evidence type="ECO:0000256" key="1">
    <source>
        <dbReference type="ARBA" id="ARBA00022741"/>
    </source>
</evidence>
<dbReference type="PANTHER" id="PTHR43603:SF1">
    <property type="entry name" value="ZINC-REGULATED GTPASE METALLOPROTEIN ACTIVATOR 1"/>
    <property type="match status" value="1"/>
</dbReference>
<reference evidence="4" key="1">
    <citation type="journal article" date="2021" name="PeerJ">
        <title>Extensive microbial diversity within the chicken gut microbiome revealed by metagenomics and culture.</title>
        <authorList>
            <person name="Gilroy R."/>
            <person name="Ravi A."/>
            <person name="Getino M."/>
            <person name="Pursley I."/>
            <person name="Horton D.L."/>
            <person name="Alikhan N.F."/>
            <person name="Baker D."/>
            <person name="Gharbi K."/>
            <person name="Hall N."/>
            <person name="Watson M."/>
            <person name="Adriaenssens E.M."/>
            <person name="Foster-Nyarko E."/>
            <person name="Jarju S."/>
            <person name="Secka A."/>
            <person name="Antonio M."/>
            <person name="Oren A."/>
            <person name="Chaudhuri R.R."/>
            <person name="La Ragione R."/>
            <person name="Hildebrand F."/>
            <person name="Pallen M.J."/>
        </authorList>
    </citation>
    <scope>NUCLEOTIDE SEQUENCE</scope>
    <source>
        <strain evidence="4">ChiHjej13B12-4958</strain>
    </source>
</reference>
<dbReference type="InterPro" id="IPR036627">
    <property type="entry name" value="CobW-likC_sf"/>
</dbReference>
<gene>
    <name evidence="4" type="ORF">H9751_00115</name>
</gene>
<dbReference type="InterPro" id="IPR051927">
    <property type="entry name" value="Zn_Chap_cDPG_Synth"/>
</dbReference>
<feature type="domain" description="CobW C-terminal" evidence="3">
    <location>
        <begin position="86"/>
        <end position="177"/>
    </location>
</feature>
<evidence type="ECO:0000256" key="2">
    <source>
        <dbReference type="ARBA" id="ARBA00023186"/>
    </source>
</evidence>
<protein>
    <submittedName>
        <fullName evidence="4">GTP-binding protein</fullName>
    </submittedName>
</protein>
<dbReference type="GO" id="GO:0000166">
    <property type="term" value="F:nucleotide binding"/>
    <property type="evidence" value="ECO:0007669"/>
    <property type="project" value="UniProtKB-KW"/>
</dbReference>